<evidence type="ECO:0000256" key="5">
    <source>
        <dbReference type="ARBA" id="ARBA00022670"/>
    </source>
</evidence>
<feature type="binding site" evidence="8">
    <location>
        <position position="339"/>
    </location>
    <ligand>
        <name>Mn(2+)</name>
        <dbReference type="ChEBI" id="CHEBI:29035"/>
        <label>1</label>
    </ligand>
</feature>
<dbReference type="NCBIfam" id="NF002073">
    <property type="entry name" value="PRK00913.1-2"/>
    <property type="match status" value="1"/>
</dbReference>
<keyword evidence="5 8" id="KW-0645">Protease</keyword>
<feature type="domain" description="Cytosol aminopeptidase" evidence="9">
    <location>
        <begin position="335"/>
        <end position="342"/>
    </location>
</feature>
<evidence type="ECO:0000313" key="10">
    <source>
        <dbReference type="EMBL" id="MBB3871080.1"/>
    </source>
</evidence>
<dbReference type="InterPro" id="IPR023042">
    <property type="entry name" value="Peptidase_M17_leu_NH2_pept"/>
</dbReference>
<keyword evidence="6 8" id="KW-0378">Hydrolase</keyword>
<dbReference type="NCBIfam" id="NF002077">
    <property type="entry name" value="PRK00913.2-4"/>
    <property type="match status" value="1"/>
</dbReference>
<comment type="caution">
    <text evidence="10">The sequence shown here is derived from an EMBL/GenBank/DDBJ whole genome shotgun (WGS) entry which is preliminary data.</text>
</comment>
<keyword evidence="7 8" id="KW-0464">Manganese</keyword>
<feature type="binding site" evidence="8">
    <location>
        <position position="260"/>
    </location>
    <ligand>
        <name>Mn(2+)</name>
        <dbReference type="ChEBI" id="CHEBI:29035"/>
        <label>2</label>
    </ligand>
</feature>
<accession>A0A7W6A3U4</accession>
<proteinExistence type="inferred from homology"/>
<sequence>MKIEFVAAVDAAEILAVPVHDNRALAGSAPDLDAETNGALTKAMSKSRFVGKSGQTLSIAAPSGVNADCVLLVGAGAADKLDDLAVEAFGGAAYAAVKLSGAEVLTIDASNLTPEQAARVGFAARLAAYRFDKYRTTQKADKIPSITAIRVVTSDLRAAEAALEPLSAVADGVIFARDLVSEPANVLYPAEFAKRVKALESLGLEVEILGEAEMEKLGMRTLLAVGQGSRRESQLAVIKWNGGEAGGQPIAFVGKGVCFDTGGISIKPADGMEDMKWDMGGAAAVTGTMIALAGRKAKVNAIGVLGLVENMPDGDAQRPGDVVVSMSGQTVEVINTDAEGRLVLADALWYTQQRFKPKFMIDLATLTGAMIVALGLDYAGVFSNSDEVADPILAASKKVGENFWRMPIPDIYEQHIDSKIADVKNTGNGRAGGSITAALFLQRFTNGVPWAHLDIAPTAWANKSPSPTVPEGGVGFAVRTLDRMVADAYEA</sequence>
<dbReference type="GO" id="GO:0030145">
    <property type="term" value="F:manganese ion binding"/>
    <property type="evidence" value="ECO:0007669"/>
    <property type="project" value="UniProtKB-UniRule"/>
</dbReference>
<dbReference type="EC" id="3.4.11.1" evidence="8"/>
<dbReference type="Gene3D" id="3.40.220.10">
    <property type="entry name" value="Leucine Aminopeptidase, subunit E, domain 1"/>
    <property type="match status" value="1"/>
</dbReference>
<dbReference type="GO" id="GO:0005737">
    <property type="term" value="C:cytoplasm"/>
    <property type="evidence" value="ECO:0007669"/>
    <property type="project" value="UniProtKB-SubCell"/>
</dbReference>
<dbReference type="CDD" id="cd00433">
    <property type="entry name" value="Peptidase_M17"/>
    <property type="match status" value="1"/>
</dbReference>
<gene>
    <name evidence="8" type="primary">pepA</name>
    <name evidence="10" type="ORF">GGR11_000594</name>
</gene>
<feature type="binding site" evidence="8">
    <location>
        <position position="337"/>
    </location>
    <ligand>
        <name>Mn(2+)</name>
        <dbReference type="ChEBI" id="CHEBI:29035"/>
        <label>1</label>
    </ligand>
</feature>
<feature type="active site" evidence="8">
    <location>
        <position position="341"/>
    </location>
</feature>
<feature type="binding site" evidence="8">
    <location>
        <position position="278"/>
    </location>
    <ligand>
        <name>Mn(2+)</name>
        <dbReference type="ChEBI" id="CHEBI:29035"/>
        <label>2</label>
    </ligand>
</feature>
<feature type="binding site" evidence="8">
    <location>
        <position position="339"/>
    </location>
    <ligand>
        <name>Mn(2+)</name>
        <dbReference type="ChEBI" id="CHEBI:29035"/>
        <label>2</label>
    </ligand>
</feature>
<evidence type="ECO:0000256" key="1">
    <source>
        <dbReference type="ARBA" id="ARBA00000135"/>
    </source>
</evidence>
<evidence type="ECO:0000256" key="3">
    <source>
        <dbReference type="ARBA" id="ARBA00009528"/>
    </source>
</evidence>
<dbReference type="SUPFAM" id="SSF52949">
    <property type="entry name" value="Macro domain-like"/>
    <property type="match status" value="1"/>
</dbReference>
<dbReference type="AlphaFoldDB" id="A0A7W6A3U4"/>
<name>A0A7W6A3U4_9CAUL</name>
<comment type="subcellular location">
    <subcellularLocation>
        <location evidence="8">Cytoplasm</location>
    </subcellularLocation>
</comment>
<feature type="binding site" evidence="8">
    <location>
        <position position="255"/>
    </location>
    <ligand>
        <name>Mn(2+)</name>
        <dbReference type="ChEBI" id="CHEBI:29035"/>
        <label>2</label>
    </ligand>
</feature>
<evidence type="ECO:0000256" key="7">
    <source>
        <dbReference type="ARBA" id="ARBA00023211"/>
    </source>
</evidence>
<dbReference type="GO" id="GO:0006508">
    <property type="term" value="P:proteolysis"/>
    <property type="evidence" value="ECO:0007669"/>
    <property type="project" value="UniProtKB-KW"/>
</dbReference>
<comment type="catalytic activity">
    <reaction evidence="2 8">
        <text>Release of an N-terminal amino acid, preferentially leucine, but not glutamic or aspartic acids.</text>
        <dbReference type="EC" id="3.4.11.10"/>
    </reaction>
</comment>
<feature type="active site" evidence="8">
    <location>
        <position position="267"/>
    </location>
</feature>
<dbReference type="EMBL" id="JACIDA010000001">
    <property type="protein sequence ID" value="MBB3871080.1"/>
    <property type="molecule type" value="Genomic_DNA"/>
</dbReference>
<dbReference type="PROSITE" id="PS00631">
    <property type="entry name" value="CYTOSOL_AP"/>
    <property type="match status" value="1"/>
</dbReference>
<keyword evidence="8" id="KW-0963">Cytoplasm</keyword>
<dbReference type="InterPro" id="IPR008283">
    <property type="entry name" value="Peptidase_M17_N"/>
</dbReference>
<dbReference type="RefSeq" id="WP_183195331.1">
    <property type="nucleotide sequence ID" value="NZ_JACIDA010000001.1"/>
</dbReference>
<dbReference type="Pfam" id="PF02789">
    <property type="entry name" value="Peptidase_M17_N"/>
    <property type="match status" value="1"/>
</dbReference>
<reference evidence="10 11" key="1">
    <citation type="submission" date="2020-08" db="EMBL/GenBank/DDBJ databases">
        <title>Genomic Encyclopedia of Type Strains, Phase IV (KMG-IV): sequencing the most valuable type-strain genomes for metagenomic binning, comparative biology and taxonomic classification.</title>
        <authorList>
            <person name="Goeker M."/>
        </authorList>
    </citation>
    <scope>NUCLEOTIDE SEQUENCE [LARGE SCALE GENOMIC DNA]</scope>
    <source>
        <strain evidence="10 11">DSM 14878</strain>
    </source>
</reference>
<dbReference type="Proteomes" id="UP000532936">
    <property type="component" value="Unassembled WGS sequence"/>
</dbReference>
<dbReference type="PANTHER" id="PTHR11963:SF23">
    <property type="entry name" value="CYTOSOL AMINOPEPTIDASE"/>
    <property type="match status" value="1"/>
</dbReference>
<dbReference type="PRINTS" id="PR00481">
    <property type="entry name" value="LAMNOPPTDASE"/>
</dbReference>
<keyword evidence="4 8" id="KW-0031">Aminopeptidase</keyword>
<dbReference type="InterPro" id="IPR043472">
    <property type="entry name" value="Macro_dom-like"/>
</dbReference>
<dbReference type="NCBIfam" id="NF002075">
    <property type="entry name" value="PRK00913.2-2"/>
    <property type="match status" value="1"/>
</dbReference>
<dbReference type="NCBIfam" id="NF002074">
    <property type="entry name" value="PRK00913.1-4"/>
    <property type="match status" value="1"/>
</dbReference>
<dbReference type="InterPro" id="IPR000819">
    <property type="entry name" value="Peptidase_M17_C"/>
</dbReference>
<protein>
    <recommendedName>
        <fullName evidence="8">Probable cytosol aminopeptidase</fullName>
        <ecNumber evidence="8">3.4.11.1</ecNumber>
    </recommendedName>
    <alternativeName>
        <fullName evidence="8">Leucine aminopeptidase</fullName>
        <shortName evidence="8">LAP</shortName>
        <ecNumber evidence="8">3.4.11.10</ecNumber>
    </alternativeName>
    <alternativeName>
        <fullName evidence="8">Leucyl aminopeptidase</fullName>
    </alternativeName>
</protein>
<comment type="similarity">
    <text evidence="3 8">Belongs to the peptidase M17 family.</text>
</comment>
<dbReference type="SUPFAM" id="SSF53187">
    <property type="entry name" value="Zn-dependent exopeptidases"/>
    <property type="match status" value="1"/>
</dbReference>
<organism evidence="10 11">
    <name type="scientific">Brevundimonas mediterranea</name>
    <dbReference type="NCBI Taxonomy" id="74329"/>
    <lineage>
        <taxon>Bacteria</taxon>
        <taxon>Pseudomonadati</taxon>
        <taxon>Pseudomonadota</taxon>
        <taxon>Alphaproteobacteria</taxon>
        <taxon>Caulobacterales</taxon>
        <taxon>Caulobacteraceae</taxon>
        <taxon>Brevundimonas</taxon>
    </lineage>
</organism>
<comment type="function">
    <text evidence="8">Presumably involved in the processing and regular turnover of intracellular proteins. Catalyzes the removal of unsubstituted N-terminal amino acids from various peptides.</text>
</comment>
<evidence type="ECO:0000313" key="11">
    <source>
        <dbReference type="Proteomes" id="UP000532936"/>
    </source>
</evidence>
<dbReference type="HAMAP" id="MF_00181">
    <property type="entry name" value="Cytosol_peptidase_M17"/>
    <property type="match status" value="1"/>
</dbReference>
<dbReference type="InterPro" id="IPR011356">
    <property type="entry name" value="Leucine_aapep/pepB"/>
</dbReference>
<evidence type="ECO:0000256" key="6">
    <source>
        <dbReference type="ARBA" id="ARBA00022801"/>
    </source>
</evidence>
<feature type="binding site" evidence="8">
    <location>
        <position position="260"/>
    </location>
    <ligand>
        <name>Mn(2+)</name>
        <dbReference type="ChEBI" id="CHEBI:29035"/>
        <label>1</label>
    </ligand>
</feature>
<evidence type="ECO:0000256" key="2">
    <source>
        <dbReference type="ARBA" id="ARBA00000967"/>
    </source>
</evidence>
<dbReference type="Pfam" id="PF00883">
    <property type="entry name" value="Peptidase_M17"/>
    <property type="match status" value="1"/>
</dbReference>
<evidence type="ECO:0000256" key="4">
    <source>
        <dbReference type="ARBA" id="ARBA00022438"/>
    </source>
</evidence>
<dbReference type="GO" id="GO:0070006">
    <property type="term" value="F:metalloaminopeptidase activity"/>
    <property type="evidence" value="ECO:0007669"/>
    <property type="project" value="InterPro"/>
</dbReference>
<keyword evidence="8" id="KW-0479">Metal-binding</keyword>
<comment type="cofactor">
    <cofactor evidence="8">
        <name>Mn(2+)</name>
        <dbReference type="ChEBI" id="CHEBI:29035"/>
    </cofactor>
    <text evidence="8">Binds 2 manganese ions per subunit.</text>
</comment>
<dbReference type="PANTHER" id="PTHR11963">
    <property type="entry name" value="LEUCINE AMINOPEPTIDASE-RELATED"/>
    <property type="match status" value="1"/>
</dbReference>
<dbReference type="EC" id="3.4.11.10" evidence="8"/>
<evidence type="ECO:0000259" key="9">
    <source>
        <dbReference type="PROSITE" id="PS00631"/>
    </source>
</evidence>
<dbReference type="Gene3D" id="3.40.630.10">
    <property type="entry name" value="Zn peptidases"/>
    <property type="match status" value="1"/>
</dbReference>
<evidence type="ECO:0000256" key="8">
    <source>
        <dbReference type="HAMAP-Rule" id="MF_00181"/>
    </source>
</evidence>
<comment type="catalytic activity">
    <reaction evidence="1 8">
        <text>Release of an N-terminal amino acid, Xaa-|-Yaa-, in which Xaa is preferably Leu, but may be other amino acids including Pro although not Arg or Lys, and Yaa may be Pro. Amino acid amides and methyl esters are also readily hydrolyzed, but rates on arylamides are exceedingly low.</text>
        <dbReference type="EC" id="3.4.11.1"/>
    </reaction>
</comment>